<evidence type="ECO:0000313" key="1">
    <source>
        <dbReference type="EMBL" id="EMI25151.1"/>
    </source>
</evidence>
<protein>
    <submittedName>
        <fullName evidence="1">Uncharacterized protein</fullName>
    </submittedName>
</protein>
<accession>M5S103</accession>
<reference evidence="1 2" key="1">
    <citation type="journal article" date="2013" name="Mar. Genomics">
        <title>Expression of sulfatases in Rhodopirellula baltica and the diversity of sulfatases in the genus Rhodopirellula.</title>
        <authorList>
            <person name="Wegner C.E."/>
            <person name="Richter-Heitmann T."/>
            <person name="Klindworth A."/>
            <person name="Klockow C."/>
            <person name="Richter M."/>
            <person name="Achstetter T."/>
            <person name="Glockner F.O."/>
            <person name="Harder J."/>
        </authorList>
    </citation>
    <scope>NUCLEOTIDE SEQUENCE [LARGE SCALE GENOMIC DNA]</scope>
    <source>
        <strain evidence="1 2">SH398</strain>
    </source>
</reference>
<dbReference type="PATRIC" id="fig|1263868.3.peg.4607"/>
<comment type="caution">
    <text evidence="1">The sequence shown here is derived from an EMBL/GenBank/DDBJ whole genome shotgun (WGS) entry which is preliminary data.</text>
</comment>
<gene>
    <name evidence="1" type="ORF">RESH_04246</name>
</gene>
<dbReference type="EMBL" id="ANOF01000136">
    <property type="protein sequence ID" value="EMI25151.1"/>
    <property type="molecule type" value="Genomic_DNA"/>
</dbReference>
<proteinExistence type="predicted"/>
<dbReference type="Proteomes" id="UP000011996">
    <property type="component" value="Unassembled WGS sequence"/>
</dbReference>
<name>M5S103_9BACT</name>
<organism evidence="1 2">
    <name type="scientific">Rhodopirellula europaea SH398</name>
    <dbReference type="NCBI Taxonomy" id="1263868"/>
    <lineage>
        <taxon>Bacteria</taxon>
        <taxon>Pseudomonadati</taxon>
        <taxon>Planctomycetota</taxon>
        <taxon>Planctomycetia</taxon>
        <taxon>Pirellulales</taxon>
        <taxon>Pirellulaceae</taxon>
        <taxon>Rhodopirellula</taxon>
    </lineage>
</organism>
<dbReference type="STRING" id="1263868.RESH_04246"/>
<evidence type="ECO:0000313" key="2">
    <source>
        <dbReference type="Proteomes" id="UP000011996"/>
    </source>
</evidence>
<sequence>MVNRDRPGSTPIEPLNANLGEIEWLFPTIICLGPRRGLGAY</sequence>
<dbReference type="AlphaFoldDB" id="M5S103"/>